<name>A0A6J6NDZ1_9ZZZZ</name>
<dbReference type="InterPro" id="IPR035093">
    <property type="entry name" value="RelE/ParE_toxin_dom_sf"/>
</dbReference>
<evidence type="ECO:0000313" key="1">
    <source>
        <dbReference type="EMBL" id="CAB4683204.1"/>
    </source>
</evidence>
<dbReference type="Gene3D" id="3.30.2310.20">
    <property type="entry name" value="RelE-like"/>
    <property type="match status" value="1"/>
</dbReference>
<dbReference type="InterPro" id="IPR031552">
    <property type="entry name" value="ParE-like_toxin"/>
</dbReference>
<dbReference type="EMBL" id="CAEZXI010000043">
    <property type="protein sequence ID" value="CAB4683204.1"/>
    <property type="molecule type" value="Genomic_DNA"/>
</dbReference>
<gene>
    <name evidence="1" type="ORF">UFOPK2362_00545</name>
</gene>
<accession>A0A6J6NDZ1</accession>
<dbReference type="AlphaFoldDB" id="A0A6J6NDZ1"/>
<protein>
    <submittedName>
        <fullName evidence="1">Unannotated protein</fullName>
    </submittedName>
</protein>
<sequence>MIRVLQTSGFIRSVKKFHPNEKKALDKAVQKIIANPKIGEAKVGDLAGVFIFKFKVGNINWLLAYESISKREIILLLVGPPENFYRDLKK</sequence>
<dbReference type="Pfam" id="PF15781">
    <property type="entry name" value="ParE-like_toxin"/>
    <property type="match status" value="1"/>
</dbReference>
<reference evidence="1" key="1">
    <citation type="submission" date="2020-05" db="EMBL/GenBank/DDBJ databases">
        <authorList>
            <person name="Chiriac C."/>
            <person name="Salcher M."/>
            <person name="Ghai R."/>
            <person name="Kavagutti S V."/>
        </authorList>
    </citation>
    <scope>NUCLEOTIDE SEQUENCE</scope>
</reference>
<organism evidence="1">
    <name type="scientific">freshwater metagenome</name>
    <dbReference type="NCBI Taxonomy" id="449393"/>
    <lineage>
        <taxon>unclassified sequences</taxon>
        <taxon>metagenomes</taxon>
        <taxon>ecological metagenomes</taxon>
    </lineage>
</organism>
<proteinExistence type="predicted"/>